<keyword evidence="3" id="KW-1185">Reference proteome</keyword>
<evidence type="ECO:0000313" key="2">
    <source>
        <dbReference type="EMBL" id="TPR14168.1"/>
    </source>
</evidence>
<sequence>MKIDFHQDDNLSDDDIKILVSASKLSPKVMDLLKRLNKLNEEFNDNQMLPVTSNDRIIMVPFADIIGVEVYGNKLTIYSVKSTYTTTGKLKDILNKLSAYHFIQISRSAIINIDHLKSMETAFSGSMTAFLTNDLKLNVSRKYLPELKRSLKL</sequence>
<dbReference type="EMBL" id="QUAM01000003">
    <property type="protein sequence ID" value="TPR14168.1"/>
    <property type="molecule type" value="Genomic_DNA"/>
</dbReference>
<dbReference type="PROSITE" id="PS50930">
    <property type="entry name" value="HTH_LYTTR"/>
    <property type="match status" value="1"/>
</dbReference>
<dbReference type="SMART" id="SM00850">
    <property type="entry name" value="LytTR"/>
    <property type="match status" value="1"/>
</dbReference>
<dbReference type="PANTHER" id="PTHR37299:SF1">
    <property type="entry name" value="STAGE 0 SPORULATION PROTEIN A HOMOLOG"/>
    <property type="match status" value="1"/>
</dbReference>
<comment type="caution">
    <text evidence="2">The sequence shown here is derived from an EMBL/GenBank/DDBJ whole genome shotgun (WGS) entry which is preliminary data.</text>
</comment>
<evidence type="ECO:0000313" key="3">
    <source>
        <dbReference type="Proteomes" id="UP000767392"/>
    </source>
</evidence>
<protein>
    <submittedName>
        <fullName evidence="2">LytTR family transcriptional regulator</fullName>
    </submittedName>
</protein>
<dbReference type="InterPro" id="IPR007492">
    <property type="entry name" value="LytTR_DNA-bd_dom"/>
</dbReference>
<reference evidence="2 3" key="1">
    <citation type="submission" date="2018-08" db="EMBL/GenBank/DDBJ databases">
        <title>Comparative genomics of wild bee and flower associated Lactobacillus reveals potential adaptation to the bee host.</title>
        <authorList>
            <person name="Vuong H.Q."/>
            <person name="Mcfrederick Q.S."/>
        </authorList>
    </citation>
    <scope>NUCLEOTIDE SEQUENCE [LARGE SCALE GENOMIC DNA]</scope>
    <source>
        <strain evidence="2 3">HV_04</strain>
    </source>
</reference>
<dbReference type="Gene3D" id="2.40.50.1020">
    <property type="entry name" value="LytTr DNA-binding domain"/>
    <property type="match status" value="1"/>
</dbReference>
<evidence type="ECO:0000259" key="1">
    <source>
        <dbReference type="PROSITE" id="PS50930"/>
    </source>
</evidence>
<proteinExistence type="predicted"/>
<accession>A0ABY2YSB0</accession>
<dbReference type="RefSeq" id="WP_105987895.1">
    <property type="nucleotide sequence ID" value="NZ_POST01000003.1"/>
</dbReference>
<dbReference type="InterPro" id="IPR046947">
    <property type="entry name" value="LytR-like"/>
</dbReference>
<feature type="domain" description="HTH LytTR-type" evidence="1">
    <location>
        <begin position="49"/>
        <end position="153"/>
    </location>
</feature>
<name>A0ABY2YSB0_9LACO</name>
<dbReference type="Proteomes" id="UP000767392">
    <property type="component" value="Unassembled WGS sequence"/>
</dbReference>
<organism evidence="2 3">
    <name type="scientific">Apilactobacillus timberlakei</name>
    <dbReference type="NCBI Taxonomy" id="2008380"/>
    <lineage>
        <taxon>Bacteria</taxon>
        <taxon>Bacillati</taxon>
        <taxon>Bacillota</taxon>
        <taxon>Bacilli</taxon>
        <taxon>Lactobacillales</taxon>
        <taxon>Lactobacillaceae</taxon>
        <taxon>Apilactobacillus</taxon>
    </lineage>
</organism>
<dbReference type="Pfam" id="PF04397">
    <property type="entry name" value="LytTR"/>
    <property type="match status" value="1"/>
</dbReference>
<gene>
    <name evidence="2" type="ORF">DY048_04275</name>
</gene>
<dbReference type="PANTHER" id="PTHR37299">
    <property type="entry name" value="TRANSCRIPTIONAL REGULATOR-RELATED"/>
    <property type="match status" value="1"/>
</dbReference>